<evidence type="ECO:0000313" key="1">
    <source>
        <dbReference type="EMBL" id="SBO97122.1"/>
    </source>
</evidence>
<organism evidence="1">
    <name type="scientific">Nonomuraea gerenzanensis</name>
    <dbReference type="NCBI Taxonomy" id="93944"/>
    <lineage>
        <taxon>Bacteria</taxon>
        <taxon>Bacillati</taxon>
        <taxon>Actinomycetota</taxon>
        <taxon>Actinomycetes</taxon>
        <taxon>Streptosporangiales</taxon>
        <taxon>Streptosporangiaceae</taxon>
        <taxon>Nonomuraea</taxon>
    </lineage>
</organism>
<dbReference type="AlphaFoldDB" id="A0A1M4EEB4"/>
<gene>
    <name evidence="1" type="ORF">BN4615_P6638</name>
</gene>
<dbReference type="RefSeq" id="WP_263657341.1">
    <property type="nucleotide sequence ID" value="NZ_CP084058.1"/>
</dbReference>
<accession>A0A1M4EEB4</accession>
<dbReference type="EMBL" id="LT559118">
    <property type="protein sequence ID" value="SBO97122.1"/>
    <property type="molecule type" value="Genomic_DNA"/>
</dbReference>
<proteinExistence type="predicted"/>
<name>A0A1M4EEB4_9ACTN</name>
<protein>
    <submittedName>
        <fullName evidence="1">Uncharacterized protein</fullName>
    </submittedName>
</protein>
<reference evidence="1" key="1">
    <citation type="submission" date="2016-04" db="EMBL/GenBank/DDBJ databases">
        <authorList>
            <person name="Evans L.H."/>
            <person name="Alamgir A."/>
            <person name="Owens N."/>
            <person name="Weber N.D."/>
            <person name="Virtaneva K."/>
            <person name="Barbian K."/>
            <person name="Babar A."/>
            <person name="Rosenke K."/>
        </authorList>
    </citation>
    <scope>NUCLEOTIDE SEQUENCE</scope>
    <source>
        <strain evidence="1">Nono1</strain>
    </source>
</reference>
<sequence>MPNQIVFPADEDLAFEARADGYAQTEKSLDSYSPNWKSIELQ</sequence>